<dbReference type="GeneID" id="72008725"/>
<gene>
    <name evidence="1" type="ORF">C8Q71DRAFT_862132</name>
</gene>
<dbReference type="RefSeq" id="XP_047774245.1">
    <property type="nucleotide sequence ID" value="XM_047927993.1"/>
</dbReference>
<accession>A0ABQ8K389</accession>
<dbReference type="PANTHER" id="PTHR13271">
    <property type="entry name" value="UNCHARACTERIZED PUTATIVE METHYLTRANSFERASE"/>
    <property type="match status" value="1"/>
</dbReference>
<dbReference type="Gene3D" id="3.90.1410.10">
    <property type="entry name" value="set domain protein methyltransferase, domain 1"/>
    <property type="match status" value="1"/>
</dbReference>
<keyword evidence="2" id="KW-1185">Reference proteome</keyword>
<protein>
    <submittedName>
        <fullName evidence="1">SET domain-containing protein</fullName>
    </submittedName>
</protein>
<evidence type="ECO:0000313" key="1">
    <source>
        <dbReference type="EMBL" id="KAH9830998.1"/>
    </source>
</evidence>
<sequence length="537" mass="58719">MNAVMLETIQTLLQWSADNQLQLQPSLRIQFSTASGIAVFSETFIGKNDIIASIPKAGILSTKSTSLAEKIPPAPYGLGAQLALSLAVCHELAQGTASRWHGYLQSLPPSTVPIALLWGNSDALDSPSDGEEAKGWIAGTEVERMVRGEQGQDPLDEIYQYYYSVARPLLPESCMISHFLHAYSLVSSRAFMVDAYHGLSMVPIADAFNHTTENHVHLECDYDVCPLCGSFAECPHDREDAPSSSSEPMDWQSPSVASVPDTCDMVANRPIPAFSEVFNTYGSRKSNASLLAWYGFALDENENDSVGWDFAEVAQAFGSDESSSVQLSEQLYKRILHAWLSTLGSMVAEDSRLVYRSDLDDAEQREFAGPSTVLCINSDAQISVYLWVYLAICAAFEATGSFQSEEKEVLGFEYIERLVALLGAIIGQQVFLEKALGAEGVELNMAGNPADETQSLAGRVLSRIAELAVTLCRRRISSMGKHQDLSTAQLGEMLDNVPESRPKTRLALAQVLAERAMLEGCQADWQELRDALEEDSS</sequence>
<dbReference type="SUPFAM" id="SSF82199">
    <property type="entry name" value="SET domain"/>
    <property type="match status" value="1"/>
</dbReference>
<name>A0ABQ8K389_9APHY</name>
<dbReference type="CDD" id="cd10527">
    <property type="entry name" value="SET_LSMT"/>
    <property type="match status" value="1"/>
</dbReference>
<dbReference type="InterPro" id="IPR050600">
    <property type="entry name" value="SETD3_SETD6_MTase"/>
</dbReference>
<organism evidence="1 2">
    <name type="scientific">Rhodofomes roseus</name>
    <dbReference type="NCBI Taxonomy" id="34475"/>
    <lineage>
        <taxon>Eukaryota</taxon>
        <taxon>Fungi</taxon>
        <taxon>Dikarya</taxon>
        <taxon>Basidiomycota</taxon>
        <taxon>Agaricomycotina</taxon>
        <taxon>Agaricomycetes</taxon>
        <taxon>Polyporales</taxon>
        <taxon>Rhodofomes</taxon>
    </lineage>
</organism>
<dbReference type="PANTHER" id="PTHR13271:SF34">
    <property type="entry name" value="N-LYSINE METHYLTRANSFERASE SETD6"/>
    <property type="match status" value="1"/>
</dbReference>
<comment type="caution">
    <text evidence="1">The sequence shown here is derived from an EMBL/GenBank/DDBJ whole genome shotgun (WGS) entry which is preliminary data.</text>
</comment>
<evidence type="ECO:0000313" key="2">
    <source>
        <dbReference type="Proteomes" id="UP000814176"/>
    </source>
</evidence>
<dbReference type="EMBL" id="JADCUA010000028">
    <property type="protein sequence ID" value="KAH9830998.1"/>
    <property type="molecule type" value="Genomic_DNA"/>
</dbReference>
<proteinExistence type="predicted"/>
<dbReference type="InterPro" id="IPR046341">
    <property type="entry name" value="SET_dom_sf"/>
</dbReference>
<reference evidence="1 2" key="1">
    <citation type="journal article" date="2021" name="Environ. Microbiol.">
        <title>Gene family expansions and transcriptome signatures uncover fungal adaptations to wood decay.</title>
        <authorList>
            <person name="Hage H."/>
            <person name="Miyauchi S."/>
            <person name="Viragh M."/>
            <person name="Drula E."/>
            <person name="Min B."/>
            <person name="Chaduli D."/>
            <person name="Navarro D."/>
            <person name="Favel A."/>
            <person name="Norest M."/>
            <person name="Lesage-Meessen L."/>
            <person name="Balint B."/>
            <person name="Merenyi Z."/>
            <person name="de Eugenio L."/>
            <person name="Morin E."/>
            <person name="Martinez A.T."/>
            <person name="Baldrian P."/>
            <person name="Stursova M."/>
            <person name="Martinez M.J."/>
            <person name="Novotny C."/>
            <person name="Magnuson J.K."/>
            <person name="Spatafora J.W."/>
            <person name="Maurice S."/>
            <person name="Pangilinan J."/>
            <person name="Andreopoulos W."/>
            <person name="LaButti K."/>
            <person name="Hundley H."/>
            <person name="Na H."/>
            <person name="Kuo A."/>
            <person name="Barry K."/>
            <person name="Lipzen A."/>
            <person name="Henrissat B."/>
            <person name="Riley R."/>
            <person name="Ahrendt S."/>
            <person name="Nagy L.G."/>
            <person name="Grigoriev I.V."/>
            <person name="Martin F."/>
            <person name="Rosso M.N."/>
        </authorList>
    </citation>
    <scope>NUCLEOTIDE SEQUENCE [LARGE SCALE GENOMIC DNA]</scope>
    <source>
        <strain evidence="1 2">CIRM-BRFM 1785</strain>
    </source>
</reference>
<dbReference type="Proteomes" id="UP000814176">
    <property type="component" value="Unassembled WGS sequence"/>
</dbReference>